<dbReference type="AlphaFoldDB" id="A0A075N0L2"/>
<reference evidence="1 2" key="1">
    <citation type="journal article" date="2014" name="PLoS ONE">
        <title>Genome Sequence of Candidatus Nitrososphaera evergladensis from Group I.1b Enriched from Everglades Soil Reveals Novel Genomic Features of the Ammonia-Oxidizing Archaea.</title>
        <authorList>
            <person name="Zhalnina K.V."/>
            <person name="Dias R."/>
            <person name="Leonard M.T."/>
            <person name="Dorr de Quadros P."/>
            <person name="Camargo F.A."/>
            <person name="Drew J.C."/>
            <person name="Farmerie W.G."/>
            <person name="Daroub S.H."/>
            <person name="Triplett E.W."/>
        </authorList>
    </citation>
    <scope>NUCLEOTIDE SEQUENCE [LARGE SCALE GENOMIC DNA]</scope>
    <source>
        <strain evidence="1 2">SR1</strain>
    </source>
</reference>
<dbReference type="Proteomes" id="UP000028194">
    <property type="component" value="Chromosome"/>
</dbReference>
<evidence type="ECO:0000313" key="1">
    <source>
        <dbReference type="EMBL" id="AIF85019.1"/>
    </source>
</evidence>
<dbReference type="KEGG" id="nev:NTE_02984"/>
<evidence type="ECO:0000313" key="2">
    <source>
        <dbReference type="Proteomes" id="UP000028194"/>
    </source>
</evidence>
<organism evidence="1 2">
    <name type="scientific">Candidatus Nitrososphaera evergladensis SR1</name>
    <dbReference type="NCBI Taxonomy" id="1459636"/>
    <lineage>
        <taxon>Archaea</taxon>
        <taxon>Nitrososphaerota</taxon>
        <taxon>Nitrososphaeria</taxon>
        <taxon>Nitrososphaerales</taxon>
        <taxon>Nitrososphaeraceae</taxon>
        <taxon>Nitrososphaera</taxon>
    </lineage>
</organism>
<accession>A0A075N0L2</accession>
<dbReference type="HOGENOM" id="CLU_2313652_0_0_2"/>
<sequence>MDYLFSTERSDGTTIGQELLEKTRTELAERFGGVTVLPPFSGTTIQNGTRHDGASNAGFFVVAPNTPENIKWFLDYRETMKERFGIDGIFTTISPSVIA</sequence>
<proteinExistence type="predicted"/>
<dbReference type="EMBL" id="CP007174">
    <property type="protein sequence ID" value="AIF85019.1"/>
    <property type="molecule type" value="Genomic_DNA"/>
</dbReference>
<dbReference type="STRING" id="1459636.NTE_02984"/>
<name>A0A075N0L2_9ARCH</name>
<protein>
    <submittedName>
        <fullName evidence="1">Uncharacterized protein</fullName>
    </submittedName>
</protein>
<keyword evidence="2" id="KW-1185">Reference proteome</keyword>
<gene>
    <name evidence="1" type="ORF">NTE_02984</name>
</gene>